<reference evidence="1" key="1">
    <citation type="journal article" date="2020" name="Stud. Mycol.">
        <title>101 Dothideomycetes genomes: a test case for predicting lifestyles and emergence of pathogens.</title>
        <authorList>
            <person name="Haridas S."/>
            <person name="Albert R."/>
            <person name="Binder M."/>
            <person name="Bloem J."/>
            <person name="Labutti K."/>
            <person name="Salamov A."/>
            <person name="Andreopoulos B."/>
            <person name="Baker S."/>
            <person name="Barry K."/>
            <person name="Bills G."/>
            <person name="Bluhm B."/>
            <person name="Cannon C."/>
            <person name="Castanera R."/>
            <person name="Culley D."/>
            <person name="Daum C."/>
            <person name="Ezra D."/>
            <person name="Gonzalez J."/>
            <person name="Henrissat B."/>
            <person name="Kuo A."/>
            <person name="Liang C."/>
            <person name="Lipzen A."/>
            <person name="Lutzoni F."/>
            <person name="Magnuson J."/>
            <person name="Mondo S."/>
            <person name="Nolan M."/>
            <person name="Ohm R."/>
            <person name="Pangilinan J."/>
            <person name="Park H.-J."/>
            <person name="Ramirez L."/>
            <person name="Alfaro M."/>
            <person name="Sun H."/>
            <person name="Tritt A."/>
            <person name="Yoshinaga Y."/>
            <person name="Zwiers L.-H."/>
            <person name="Turgeon B."/>
            <person name="Goodwin S."/>
            <person name="Spatafora J."/>
            <person name="Crous P."/>
            <person name="Grigoriev I."/>
        </authorList>
    </citation>
    <scope>NUCLEOTIDE SEQUENCE</scope>
    <source>
        <strain evidence="1">CBS 123094</strain>
    </source>
</reference>
<evidence type="ECO:0000313" key="1">
    <source>
        <dbReference type="EMBL" id="KAF1997457.1"/>
    </source>
</evidence>
<evidence type="ECO:0000313" key="2">
    <source>
        <dbReference type="Proteomes" id="UP000799779"/>
    </source>
</evidence>
<accession>A0A6A5W7W5</accession>
<sequence length="284" mass="32099">MWGYLEAKAPRQFKGTQSPFWNSHQLLYTKAIISGVAIGRLTSSITALSPLLFFRLPPMVRSKKKAGWDPEEVRANPVKKHPNGMLNPTPWGKWVAISETNWNEAPLLRLPPEIRNRIYTFVLSGYTGTIEYNGVSLKITRRRVEDKGAGISREGLPNIFSILRVCRQIYSEAALTPVRLTAFRGCYVNPYCFPWSTGSPLLRRFQREGIAVISFTLNLPHDICLNIQNIVDILRKMPRTKQVILKVRQDGFQDIREMGEACKAELAAASGLLVELVFLEGVQT</sequence>
<dbReference type="OrthoDB" id="5413827at2759"/>
<name>A0A6A5W7W5_9PLEO</name>
<dbReference type="Proteomes" id="UP000799779">
    <property type="component" value="Unassembled WGS sequence"/>
</dbReference>
<gene>
    <name evidence="1" type="ORF">P154DRAFT_578878</name>
</gene>
<proteinExistence type="predicted"/>
<dbReference type="EMBL" id="ML977613">
    <property type="protein sequence ID" value="KAF1997457.1"/>
    <property type="molecule type" value="Genomic_DNA"/>
</dbReference>
<organism evidence="1 2">
    <name type="scientific">Amniculicola lignicola CBS 123094</name>
    <dbReference type="NCBI Taxonomy" id="1392246"/>
    <lineage>
        <taxon>Eukaryota</taxon>
        <taxon>Fungi</taxon>
        <taxon>Dikarya</taxon>
        <taxon>Ascomycota</taxon>
        <taxon>Pezizomycotina</taxon>
        <taxon>Dothideomycetes</taxon>
        <taxon>Pleosporomycetidae</taxon>
        <taxon>Pleosporales</taxon>
        <taxon>Amniculicolaceae</taxon>
        <taxon>Amniculicola</taxon>
    </lineage>
</organism>
<dbReference type="PANTHER" id="PTHR38790:SF4">
    <property type="entry name" value="2EXR DOMAIN-CONTAINING PROTEIN"/>
    <property type="match status" value="1"/>
</dbReference>
<keyword evidence="2" id="KW-1185">Reference proteome</keyword>
<dbReference type="AlphaFoldDB" id="A0A6A5W7W5"/>
<protein>
    <submittedName>
        <fullName evidence="1">Uncharacterized protein</fullName>
    </submittedName>
</protein>
<dbReference type="PANTHER" id="PTHR38790">
    <property type="entry name" value="2EXR DOMAIN-CONTAINING PROTEIN-RELATED"/>
    <property type="match status" value="1"/>
</dbReference>